<evidence type="ECO:0000313" key="4">
    <source>
        <dbReference type="Proteomes" id="UP000807825"/>
    </source>
</evidence>
<organism evidence="3 4">
    <name type="scientific">Desulfomonile tiedjei</name>
    <dbReference type="NCBI Taxonomy" id="2358"/>
    <lineage>
        <taxon>Bacteria</taxon>
        <taxon>Pseudomonadati</taxon>
        <taxon>Thermodesulfobacteriota</taxon>
        <taxon>Desulfomonilia</taxon>
        <taxon>Desulfomonilales</taxon>
        <taxon>Desulfomonilaceae</taxon>
        <taxon>Desulfomonile</taxon>
    </lineage>
</organism>
<keyword evidence="2" id="KW-0812">Transmembrane</keyword>
<protein>
    <submittedName>
        <fullName evidence="3">Uncharacterized protein</fullName>
    </submittedName>
</protein>
<evidence type="ECO:0000256" key="1">
    <source>
        <dbReference type="SAM" id="MobiDB-lite"/>
    </source>
</evidence>
<accession>A0A9D6V5Q7</accession>
<name>A0A9D6V5Q7_9BACT</name>
<feature type="transmembrane region" description="Helical" evidence="2">
    <location>
        <begin position="101"/>
        <end position="123"/>
    </location>
</feature>
<sequence length="544" mass="60119">MGNKEGHLKAMTERCSAQGKSSRSHASRATADKSEGVVREEIGFHLLDGIPRSDRHRGQSPGASSRSRPSKPTSPHEPTCAPEVQEPSPARKPASGSNGGAILVLSLIFLAVAVALTLLSLFLCTDQYCVETRLLFTTDMTGNGAALSPEAEIRLLGAPAITSILEKDLFKKIHSSGDLKASECVEPAILTTAPCTTALGTASPDQRMAFRHWFWENLAVQSEIQGQTGWVTLALNGTNPDFMKKVLESYLVRYAEYRRVLSQEASESTAKASEPCEPAFHSKEIEALSGELQKMDLYERNCSLALNLLADSASGVFSGFVPDGGVTGIPLLARFQEKIIQLELTKKELLARFTPQSREIRELQLQIQGVRTSMRECLEAHLKFLKKGKEQLVAHKAELERKRGPVRSAERSQMKPCSEARRESGELLKFQDGLQVLWDGSFKIKKRLLLSPAEAKRIVLATIDSRFLNSTVEQPVKEPNWRQVAAAFGDNAPEQTNQAPDVKWSLLPELDRFRSWLKLVITDATFDLTHSWLLRGLFRSSGDN</sequence>
<dbReference type="Proteomes" id="UP000807825">
    <property type="component" value="Unassembled WGS sequence"/>
</dbReference>
<keyword evidence="2" id="KW-0472">Membrane</keyword>
<feature type="compositionally biased region" description="Low complexity" evidence="1">
    <location>
        <begin position="64"/>
        <end position="73"/>
    </location>
</feature>
<comment type="caution">
    <text evidence="3">The sequence shown here is derived from an EMBL/GenBank/DDBJ whole genome shotgun (WGS) entry which is preliminary data.</text>
</comment>
<keyword evidence="2" id="KW-1133">Transmembrane helix</keyword>
<evidence type="ECO:0000256" key="2">
    <source>
        <dbReference type="SAM" id="Phobius"/>
    </source>
</evidence>
<dbReference type="EMBL" id="JACRDE010000550">
    <property type="protein sequence ID" value="MBI5252004.1"/>
    <property type="molecule type" value="Genomic_DNA"/>
</dbReference>
<feature type="compositionally biased region" description="Basic and acidic residues" evidence="1">
    <location>
        <begin position="30"/>
        <end position="43"/>
    </location>
</feature>
<proteinExistence type="predicted"/>
<gene>
    <name evidence="3" type="ORF">HY912_21125</name>
</gene>
<feature type="region of interest" description="Disordered" evidence="1">
    <location>
        <begin position="1"/>
        <end position="96"/>
    </location>
</feature>
<feature type="compositionally biased region" description="Basic and acidic residues" evidence="1">
    <location>
        <begin position="1"/>
        <end position="12"/>
    </location>
</feature>
<dbReference type="AlphaFoldDB" id="A0A9D6V5Q7"/>
<reference evidence="3" key="1">
    <citation type="submission" date="2020-07" db="EMBL/GenBank/DDBJ databases">
        <title>Huge and variable diversity of episymbiotic CPR bacteria and DPANN archaea in groundwater ecosystems.</title>
        <authorList>
            <person name="He C.Y."/>
            <person name="Keren R."/>
            <person name="Whittaker M."/>
            <person name="Farag I.F."/>
            <person name="Doudna J."/>
            <person name="Cate J.H.D."/>
            <person name="Banfield J.F."/>
        </authorList>
    </citation>
    <scope>NUCLEOTIDE SEQUENCE</scope>
    <source>
        <strain evidence="3">NC_groundwater_1664_Pr3_B-0.1um_52_9</strain>
    </source>
</reference>
<evidence type="ECO:0000313" key="3">
    <source>
        <dbReference type="EMBL" id="MBI5252004.1"/>
    </source>
</evidence>